<accession>A0A5C3P0E7</accession>
<dbReference type="InParanoid" id="A0A5C3P0E7"/>
<feature type="compositionally biased region" description="Basic and acidic residues" evidence="1">
    <location>
        <begin position="1"/>
        <end position="11"/>
    </location>
</feature>
<organism evidence="2 3">
    <name type="scientific">Polyporus arcularius HHB13444</name>
    <dbReference type="NCBI Taxonomy" id="1314778"/>
    <lineage>
        <taxon>Eukaryota</taxon>
        <taxon>Fungi</taxon>
        <taxon>Dikarya</taxon>
        <taxon>Basidiomycota</taxon>
        <taxon>Agaricomycotina</taxon>
        <taxon>Agaricomycetes</taxon>
        <taxon>Polyporales</taxon>
        <taxon>Polyporaceae</taxon>
        <taxon>Polyporus</taxon>
    </lineage>
</organism>
<reference evidence="2 3" key="1">
    <citation type="journal article" date="2019" name="Nat. Ecol. Evol.">
        <title>Megaphylogeny resolves global patterns of mushroom evolution.</title>
        <authorList>
            <person name="Varga T."/>
            <person name="Krizsan K."/>
            <person name="Foldi C."/>
            <person name="Dima B."/>
            <person name="Sanchez-Garcia M."/>
            <person name="Sanchez-Ramirez S."/>
            <person name="Szollosi G.J."/>
            <person name="Szarkandi J.G."/>
            <person name="Papp V."/>
            <person name="Albert L."/>
            <person name="Andreopoulos W."/>
            <person name="Angelini C."/>
            <person name="Antonin V."/>
            <person name="Barry K.W."/>
            <person name="Bougher N.L."/>
            <person name="Buchanan P."/>
            <person name="Buyck B."/>
            <person name="Bense V."/>
            <person name="Catcheside P."/>
            <person name="Chovatia M."/>
            <person name="Cooper J."/>
            <person name="Damon W."/>
            <person name="Desjardin D."/>
            <person name="Finy P."/>
            <person name="Geml J."/>
            <person name="Haridas S."/>
            <person name="Hughes K."/>
            <person name="Justo A."/>
            <person name="Karasinski D."/>
            <person name="Kautmanova I."/>
            <person name="Kiss B."/>
            <person name="Kocsube S."/>
            <person name="Kotiranta H."/>
            <person name="LaButti K.M."/>
            <person name="Lechner B.E."/>
            <person name="Liimatainen K."/>
            <person name="Lipzen A."/>
            <person name="Lukacs Z."/>
            <person name="Mihaltcheva S."/>
            <person name="Morgado L.N."/>
            <person name="Niskanen T."/>
            <person name="Noordeloos M.E."/>
            <person name="Ohm R.A."/>
            <person name="Ortiz-Santana B."/>
            <person name="Ovrebo C."/>
            <person name="Racz N."/>
            <person name="Riley R."/>
            <person name="Savchenko A."/>
            <person name="Shiryaev A."/>
            <person name="Soop K."/>
            <person name="Spirin V."/>
            <person name="Szebenyi C."/>
            <person name="Tomsovsky M."/>
            <person name="Tulloss R.E."/>
            <person name="Uehling J."/>
            <person name="Grigoriev I.V."/>
            <person name="Vagvolgyi C."/>
            <person name="Papp T."/>
            <person name="Martin F.M."/>
            <person name="Miettinen O."/>
            <person name="Hibbett D.S."/>
            <person name="Nagy L.G."/>
        </authorList>
    </citation>
    <scope>NUCLEOTIDE SEQUENCE [LARGE SCALE GENOMIC DNA]</scope>
    <source>
        <strain evidence="2 3">HHB13444</strain>
    </source>
</reference>
<keyword evidence="3" id="KW-1185">Reference proteome</keyword>
<evidence type="ECO:0000313" key="2">
    <source>
        <dbReference type="EMBL" id="TFK82489.1"/>
    </source>
</evidence>
<evidence type="ECO:0000256" key="1">
    <source>
        <dbReference type="SAM" id="MobiDB-lite"/>
    </source>
</evidence>
<proteinExistence type="predicted"/>
<feature type="region of interest" description="Disordered" evidence="1">
    <location>
        <begin position="1"/>
        <end position="37"/>
    </location>
</feature>
<dbReference type="AlphaFoldDB" id="A0A5C3P0E7"/>
<gene>
    <name evidence="2" type="ORF">K466DRAFT_299299</name>
</gene>
<dbReference type="EMBL" id="ML211480">
    <property type="protein sequence ID" value="TFK82489.1"/>
    <property type="molecule type" value="Genomic_DNA"/>
</dbReference>
<name>A0A5C3P0E7_9APHY</name>
<evidence type="ECO:0000313" key="3">
    <source>
        <dbReference type="Proteomes" id="UP000308197"/>
    </source>
</evidence>
<protein>
    <submittedName>
        <fullName evidence="2">Uncharacterized protein</fullName>
    </submittedName>
</protein>
<dbReference type="Proteomes" id="UP000308197">
    <property type="component" value="Unassembled WGS sequence"/>
</dbReference>
<sequence length="80" mass="8523">MSGGRPDHRDYPFPSGRCMSSVADDLREQHGRPSPLMGGLRSLRQLHADHSILCCSNSGVTIAALAAHESRPSLLPSAVS</sequence>